<dbReference type="GO" id="GO:0004519">
    <property type="term" value="F:endonuclease activity"/>
    <property type="evidence" value="ECO:0007669"/>
    <property type="project" value="UniProtKB-KW"/>
</dbReference>
<dbReference type="EMBL" id="NOIF01000002">
    <property type="protein sequence ID" value="OZS45851.1"/>
    <property type="molecule type" value="Genomic_DNA"/>
</dbReference>
<dbReference type="Proteomes" id="UP000215999">
    <property type="component" value="Unassembled WGS sequence"/>
</dbReference>
<evidence type="ECO:0000313" key="1">
    <source>
        <dbReference type="EMBL" id="OZS45851.1"/>
    </source>
</evidence>
<comment type="caution">
    <text evidence="1">The sequence shown here is derived from an EMBL/GenBank/DDBJ whole genome shotgun (WGS) entry which is preliminary data.</text>
</comment>
<dbReference type="InterPro" id="IPR003615">
    <property type="entry name" value="HNH_nuc"/>
</dbReference>
<keyword evidence="1" id="KW-0378">Hydrolase</keyword>
<name>A0ABX4G3T8_9GAMM</name>
<dbReference type="CDD" id="cd00085">
    <property type="entry name" value="HNHc"/>
    <property type="match status" value="1"/>
</dbReference>
<keyword evidence="1" id="KW-0255">Endonuclease</keyword>
<organism evidence="1 2">
    <name type="scientific">Photobacterium sanguinicancri</name>
    <dbReference type="NCBI Taxonomy" id="875932"/>
    <lineage>
        <taxon>Bacteria</taxon>
        <taxon>Pseudomonadati</taxon>
        <taxon>Pseudomonadota</taxon>
        <taxon>Gammaproteobacteria</taxon>
        <taxon>Vibrionales</taxon>
        <taxon>Vibrionaceae</taxon>
        <taxon>Photobacterium</taxon>
    </lineage>
</organism>
<dbReference type="RefSeq" id="WP_094955709.1">
    <property type="nucleotide sequence ID" value="NZ_NOIF01000002.1"/>
</dbReference>
<dbReference type="Gene3D" id="1.10.30.50">
    <property type="match status" value="1"/>
</dbReference>
<gene>
    <name evidence="1" type="ORF">ASV53_00480</name>
</gene>
<proteinExistence type="predicted"/>
<keyword evidence="2" id="KW-1185">Reference proteome</keyword>
<sequence length="183" mass="21089">MAVYNTASDSANTAVRAFLTKVGEYYLGHSFNTASGKGKVIWEAIRDTYFKSCCAYCGLKTERLQVEHVLMFNRTEFGLHHPGNTVPCCKLCNKRARKSDKSFCSWEEHLFSVCSYRKEEQLYETRKEAIKGNFKRFSYPKLNENEKHAIRVIAASLYENIKTESEKSLSMYKQLDEAFVKSS</sequence>
<protein>
    <submittedName>
        <fullName evidence="1">HNH endonuclease</fullName>
    </submittedName>
</protein>
<keyword evidence="1" id="KW-0540">Nuclease</keyword>
<reference evidence="1 2" key="1">
    <citation type="journal article" date="2016" name="Antonie Van Leeuwenhoek">
        <title>Photobacterium sanguinicancri sp. nov. isolated from marine animals.</title>
        <authorList>
            <person name="Gomez-Gil B."/>
            <person name="Roque A."/>
            <person name="Rotllant G."/>
            <person name="Romalde J.L."/>
            <person name="Doce A."/>
            <person name="Eggermont M."/>
            <person name="Defoirdt T."/>
        </authorList>
    </citation>
    <scope>NUCLEOTIDE SEQUENCE [LARGE SCALE GENOMIC DNA]</scope>
    <source>
        <strain evidence="1 2">CAIM 1827</strain>
    </source>
</reference>
<accession>A0ABX4G3T8</accession>
<evidence type="ECO:0000313" key="2">
    <source>
        <dbReference type="Proteomes" id="UP000215999"/>
    </source>
</evidence>